<dbReference type="InterPro" id="IPR038477">
    <property type="entry name" value="ASST_N_sf"/>
</dbReference>
<dbReference type="InterPro" id="IPR035391">
    <property type="entry name" value="Arylsulfotran_N"/>
</dbReference>
<evidence type="ECO:0000259" key="2">
    <source>
        <dbReference type="Pfam" id="PF17425"/>
    </source>
</evidence>
<evidence type="ECO:0000256" key="1">
    <source>
        <dbReference type="SAM" id="SignalP"/>
    </source>
</evidence>
<accession>A0ABP9EVN2</accession>
<comment type="caution">
    <text evidence="3">The sequence shown here is derived from an EMBL/GenBank/DDBJ whole genome shotgun (WGS) entry which is preliminary data.</text>
</comment>
<dbReference type="PANTHER" id="PTHR35340:SF10">
    <property type="entry name" value="CYTOPLASMIC PROTEIN"/>
    <property type="match status" value="1"/>
</dbReference>
<dbReference type="EMBL" id="BAABJZ010000074">
    <property type="protein sequence ID" value="GAA4888203.1"/>
    <property type="molecule type" value="Genomic_DNA"/>
</dbReference>
<dbReference type="Pfam" id="PF05935">
    <property type="entry name" value="Arylsulfotrans"/>
    <property type="match status" value="1"/>
</dbReference>
<dbReference type="Gene3D" id="2.60.40.3100">
    <property type="entry name" value="Arylsulphate sulphotransferase monomer, N-terminal domain"/>
    <property type="match status" value="1"/>
</dbReference>
<keyword evidence="4" id="KW-1185">Reference proteome</keyword>
<feature type="signal peptide" evidence="1">
    <location>
        <begin position="1"/>
        <end position="23"/>
    </location>
</feature>
<gene>
    <name evidence="3" type="ORF">GCM10023333_22000</name>
</gene>
<evidence type="ECO:0000313" key="4">
    <source>
        <dbReference type="Proteomes" id="UP001499988"/>
    </source>
</evidence>
<dbReference type="Pfam" id="PF17425">
    <property type="entry name" value="Arylsulfotran_N"/>
    <property type="match status" value="1"/>
</dbReference>
<dbReference type="InterPro" id="IPR053143">
    <property type="entry name" value="Arylsulfate_ST"/>
</dbReference>
<evidence type="ECO:0000313" key="3">
    <source>
        <dbReference type="EMBL" id="GAA4888203.1"/>
    </source>
</evidence>
<feature type="chain" id="PRO_5046890005" evidence="1">
    <location>
        <begin position="24"/>
        <end position="588"/>
    </location>
</feature>
<feature type="domain" description="Arylsulfotransferase N-terminal" evidence="2">
    <location>
        <begin position="46"/>
        <end position="133"/>
    </location>
</feature>
<keyword evidence="1" id="KW-0732">Signal</keyword>
<dbReference type="Proteomes" id="UP001499988">
    <property type="component" value="Unassembled WGS sequence"/>
</dbReference>
<dbReference type="InterPro" id="IPR010262">
    <property type="entry name" value="Arylsulfotransferase_bact"/>
</dbReference>
<sequence length="588" mass="66057">MLKKTVAIAITILLSANHTFVFADAAPQKSGASLMQGSSKQGHLGSIEINPYGNAPLTAIIDLNNNDINDVHVTIHGKNTNSVEISYRVSKSSILTHDGIPIFGLYASHRNQISVNYKLDGLNVHEVYHVQTGGLNNKHHEAMVREFPEANVVKVSEGFEERLYWINSQTANRRSKDLKWSNGGALGFNFASINYITDTEGEVRWILDDSSFSDDEHLLGRGLIMGVHQVSGGEIIFGKGQKYFRMDLMGRMIKERRLPRGYADFSHEIRERPNGNYIMRAAKRNYVRDDGQVVTTVRDHILEVDPSGNVVDVWDLNKILDPLRDNLLGVLNAGAVCLNVDDELSDEMVKIEPDAPFGDGPGVGPGRNWVHVNSIDFDEDDDSIIISPRHQATAIKIGRDKEVKWILGAPDGWTGDLAEKVLKPIDRNGNEISCSHGKCEGDFDWGWTQHTAWLNTHKGTLTVFDNGDARGLEQPPFPDMKYSRAVEYDIDEENLTVEQIWEYGKERGYEWYSPITSNTEYRGDKDTMFIFAASAGLHMKDWTRPILNEIDYKTGEVMVEIKFDNSGPREPGYRAIIIDPEFAFNSKD</sequence>
<dbReference type="RefSeq" id="WP_345335440.1">
    <property type="nucleotide sequence ID" value="NZ_BAABJZ010000074.1"/>
</dbReference>
<name>A0ABP9EVN2_9GAMM</name>
<protein>
    <submittedName>
        <fullName evidence="3">Aryl-sulfate sulfotransferase</fullName>
    </submittedName>
</protein>
<proteinExistence type="predicted"/>
<organism evidence="3 4">
    <name type="scientific">Ferrimonas pelagia</name>
    <dbReference type="NCBI Taxonomy" id="1177826"/>
    <lineage>
        <taxon>Bacteria</taxon>
        <taxon>Pseudomonadati</taxon>
        <taxon>Pseudomonadota</taxon>
        <taxon>Gammaproteobacteria</taxon>
        <taxon>Alteromonadales</taxon>
        <taxon>Ferrimonadaceae</taxon>
        <taxon>Ferrimonas</taxon>
    </lineage>
</organism>
<reference evidence="4" key="1">
    <citation type="journal article" date="2019" name="Int. J. Syst. Evol. Microbiol.">
        <title>The Global Catalogue of Microorganisms (GCM) 10K type strain sequencing project: providing services to taxonomists for standard genome sequencing and annotation.</title>
        <authorList>
            <consortium name="The Broad Institute Genomics Platform"/>
            <consortium name="The Broad Institute Genome Sequencing Center for Infectious Disease"/>
            <person name="Wu L."/>
            <person name="Ma J."/>
        </authorList>
    </citation>
    <scope>NUCLEOTIDE SEQUENCE [LARGE SCALE GENOMIC DNA]</scope>
    <source>
        <strain evidence="4">JCM 18401</strain>
    </source>
</reference>
<dbReference type="PANTHER" id="PTHR35340">
    <property type="entry name" value="PQQ ENZYME REPEAT PROTEIN-RELATED"/>
    <property type="match status" value="1"/>
</dbReference>